<dbReference type="SUPFAM" id="SSF52540">
    <property type="entry name" value="P-loop containing nucleoside triphosphate hydrolases"/>
    <property type="match status" value="1"/>
</dbReference>
<dbReference type="CDD" id="cd21037">
    <property type="entry name" value="MLKL_NTD"/>
    <property type="match status" value="1"/>
</dbReference>
<dbReference type="InterPro" id="IPR036537">
    <property type="entry name" value="Adaptor_Cbl_N_dom_sf"/>
</dbReference>
<dbReference type="PANTHER" id="PTHR10039:SF14">
    <property type="entry name" value="NACHT DOMAIN-CONTAINING PROTEIN"/>
    <property type="match status" value="1"/>
</dbReference>
<dbReference type="OMA" id="GHICADA"/>
<evidence type="ECO:0000259" key="3">
    <source>
        <dbReference type="Pfam" id="PF24883"/>
    </source>
</evidence>
<protein>
    <recommendedName>
        <fullName evidence="3">Nephrocystin 3-like N-terminal domain-containing protein</fullName>
    </recommendedName>
</protein>
<evidence type="ECO:0000256" key="1">
    <source>
        <dbReference type="ARBA" id="ARBA00022737"/>
    </source>
</evidence>
<dbReference type="RefSeq" id="XP_040624880.1">
    <property type="nucleotide sequence ID" value="XM_040769249.1"/>
</dbReference>
<name>M5G2J1_DACPD</name>
<accession>M5G2J1</accession>
<dbReference type="GeneID" id="63684311"/>
<dbReference type="EMBL" id="JH795875">
    <property type="protein sequence ID" value="EJT97982.1"/>
    <property type="molecule type" value="Genomic_DNA"/>
</dbReference>
<gene>
    <name evidence="4" type="ORF">DACRYDRAFT_111497</name>
</gene>
<sequence>MSPNADCAHGGPGEDTPEEDSWGLALMKDALTRLVGMNNELKKMSETKNEWFLFSQHASRIFEAVMTIASQEEESTRFTESVGDLALFINKLDQTCRRFESSKNVKKLLRSSEDAKELKSLRHELDDKIQLLQLHLNIEQRNFLLDAVKSLNLNETNTNKSTLRGEMSTNHSSFQPSAFLVLDSLPYASGASYNSSNTCMPGTRTALLSEITAWLETPSLESCPICWLTGVAGIGKTALANSVANIAAEKRWLVSSFFFAPNVGREEHTGKLVIQPCKNWDRTEPAVFVVDALNEGFDEGLLRVLTRQVKTLPRFFRIVITSRPLEKIRDAFGDASHIIRHSLNITDKQNGQDVQTYLRQRLTAVSIKRCLGQQWPTPSVFNELVAQSEGLFQWAFTITEYLRKCMNPIRQLDLIISLQGIPSVASRMDQLYATVLDGTGGKDDEDFVNAYQMFMGSILAAKEPLTLSAMRLLHGNRNVDPTELLERISSFVVGFDGEHEPIRILHLSLREYLMDRAAPPYRLSRSKSSQQLAFLCMPAINDHLSEVVVMSKQKRRSRSESLIPSNSPDLMWDGLYYAISFWDRHLLDARDPTPEFMSALEVLLDEHLQDLVSVTIALGAYKGLSDVRRWLQKLGPKGKQSLLRISDDYWVS</sequence>
<feature type="domain" description="Nephrocystin 3-like N-terminal" evidence="3">
    <location>
        <begin position="209"/>
        <end position="263"/>
    </location>
</feature>
<evidence type="ECO:0000313" key="4">
    <source>
        <dbReference type="EMBL" id="EJT97982.1"/>
    </source>
</evidence>
<evidence type="ECO:0000256" key="2">
    <source>
        <dbReference type="SAM" id="MobiDB-lite"/>
    </source>
</evidence>
<dbReference type="Proteomes" id="UP000030653">
    <property type="component" value="Unassembled WGS sequence"/>
</dbReference>
<dbReference type="AlphaFoldDB" id="M5G2J1"/>
<dbReference type="GO" id="GO:0007166">
    <property type="term" value="P:cell surface receptor signaling pathway"/>
    <property type="evidence" value="ECO:0007669"/>
    <property type="project" value="InterPro"/>
</dbReference>
<proteinExistence type="predicted"/>
<dbReference type="InterPro" id="IPR027417">
    <property type="entry name" value="P-loop_NTPase"/>
</dbReference>
<dbReference type="Gene3D" id="1.20.930.20">
    <property type="entry name" value="Adaptor protein Cbl, N-terminal domain"/>
    <property type="match status" value="1"/>
</dbReference>
<organism evidence="4 5">
    <name type="scientific">Dacryopinax primogenitus (strain DJM 731)</name>
    <name type="common">Brown rot fungus</name>
    <dbReference type="NCBI Taxonomy" id="1858805"/>
    <lineage>
        <taxon>Eukaryota</taxon>
        <taxon>Fungi</taxon>
        <taxon>Dikarya</taxon>
        <taxon>Basidiomycota</taxon>
        <taxon>Agaricomycotina</taxon>
        <taxon>Dacrymycetes</taxon>
        <taxon>Dacrymycetales</taxon>
        <taxon>Dacrymycetaceae</taxon>
        <taxon>Dacryopinax</taxon>
    </lineage>
</organism>
<keyword evidence="1" id="KW-0677">Repeat</keyword>
<dbReference type="InterPro" id="IPR056884">
    <property type="entry name" value="NPHP3-like_N"/>
</dbReference>
<dbReference type="InterPro" id="IPR059179">
    <property type="entry name" value="MLKL-like_MCAfunc"/>
</dbReference>
<feature type="region of interest" description="Disordered" evidence="2">
    <location>
        <begin position="1"/>
        <end position="20"/>
    </location>
</feature>
<dbReference type="STRING" id="1858805.M5G2J1"/>
<dbReference type="OrthoDB" id="3038309at2759"/>
<dbReference type="Pfam" id="PF24883">
    <property type="entry name" value="NPHP3_N"/>
    <property type="match status" value="1"/>
</dbReference>
<dbReference type="Gene3D" id="3.40.50.300">
    <property type="entry name" value="P-loop containing nucleotide triphosphate hydrolases"/>
    <property type="match status" value="1"/>
</dbReference>
<dbReference type="HOGENOM" id="CLU_000288_6_13_1"/>
<dbReference type="PANTHER" id="PTHR10039">
    <property type="entry name" value="AMELOGENIN"/>
    <property type="match status" value="1"/>
</dbReference>
<reference evidence="4 5" key="1">
    <citation type="journal article" date="2012" name="Science">
        <title>The Paleozoic origin of enzymatic lignin decomposition reconstructed from 31 fungal genomes.</title>
        <authorList>
            <person name="Floudas D."/>
            <person name="Binder M."/>
            <person name="Riley R."/>
            <person name="Barry K."/>
            <person name="Blanchette R.A."/>
            <person name="Henrissat B."/>
            <person name="Martinez A.T."/>
            <person name="Otillar R."/>
            <person name="Spatafora J.W."/>
            <person name="Yadav J.S."/>
            <person name="Aerts A."/>
            <person name="Benoit I."/>
            <person name="Boyd A."/>
            <person name="Carlson A."/>
            <person name="Copeland A."/>
            <person name="Coutinho P.M."/>
            <person name="de Vries R.P."/>
            <person name="Ferreira P."/>
            <person name="Findley K."/>
            <person name="Foster B."/>
            <person name="Gaskell J."/>
            <person name="Glotzer D."/>
            <person name="Gorecki P."/>
            <person name="Heitman J."/>
            <person name="Hesse C."/>
            <person name="Hori C."/>
            <person name="Igarashi K."/>
            <person name="Jurgens J.A."/>
            <person name="Kallen N."/>
            <person name="Kersten P."/>
            <person name="Kohler A."/>
            <person name="Kuees U."/>
            <person name="Kumar T.K.A."/>
            <person name="Kuo A."/>
            <person name="LaButti K."/>
            <person name="Larrondo L.F."/>
            <person name="Lindquist E."/>
            <person name="Ling A."/>
            <person name="Lombard V."/>
            <person name="Lucas S."/>
            <person name="Lundell T."/>
            <person name="Martin R."/>
            <person name="McLaughlin D.J."/>
            <person name="Morgenstern I."/>
            <person name="Morin E."/>
            <person name="Murat C."/>
            <person name="Nagy L.G."/>
            <person name="Nolan M."/>
            <person name="Ohm R.A."/>
            <person name="Patyshakuliyeva A."/>
            <person name="Rokas A."/>
            <person name="Ruiz-Duenas F.J."/>
            <person name="Sabat G."/>
            <person name="Salamov A."/>
            <person name="Samejima M."/>
            <person name="Schmutz J."/>
            <person name="Slot J.C."/>
            <person name="St John F."/>
            <person name="Stenlid J."/>
            <person name="Sun H."/>
            <person name="Sun S."/>
            <person name="Syed K."/>
            <person name="Tsang A."/>
            <person name="Wiebenga A."/>
            <person name="Young D."/>
            <person name="Pisabarro A."/>
            <person name="Eastwood D.C."/>
            <person name="Martin F."/>
            <person name="Cullen D."/>
            <person name="Grigoriev I.V."/>
            <person name="Hibbett D.S."/>
        </authorList>
    </citation>
    <scope>NUCLEOTIDE SEQUENCE [LARGE SCALE GENOMIC DNA]</scope>
    <source>
        <strain evidence="4 5">DJM-731 SS1</strain>
    </source>
</reference>
<evidence type="ECO:0000313" key="5">
    <source>
        <dbReference type="Proteomes" id="UP000030653"/>
    </source>
</evidence>
<keyword evidence="5" id="KW-1185">Reference proteome</keyword>